<evidence type="ECO:0000256" key="2">
    <source>
        <dbReference type="ARBA" id="ARBA00022490"/>
    </source>
</evidence>
<evidence type="ECO:0000313" key="8">
    <source>
        <dbReference type="Proteomes" id="UP001652338"/>
    </source>
</evidence>
<dbReference type="PANTHER" id="PTHR14911:SF13">
    <property type="entry name" value="TRNA (GUANINE(6)-N2)-METHYLTRANSFERASE THUMP3"/>
    <property type="match status" value="1"/>
</dbReference>
<protein>
    <submittedName>
        <fullName evidence="7">Methyltransferase domain-containing protein</fullName>
    </submittedName>
</protein>
<dbReference type="GO" id="GO:0032259">
    <property type="term" value="P:methylation"/>
    <property type="evidence" value="ECO:0007669"/>
    <property type="project" value="UniProtKB-KW"/>
</dbReference>
<dbReference type="Proteomes" id="UP001652338">
    <property type="component" value="Unassembled WGS sequence"/>
</dbReference>
<dbReference type="InterPro" id="IPR000241">
    <property type="entry name" value="RlmKL-like_Mtase"/>
</dbReference>
<keyword evidence="8" id="KW-1185">Reference proteome</keyword>
<dbReference type="InterPro" id="IPR053943">
    <property type="entry name" value="RlmKL-like_Mtase_CS"/>
</dbReference>
<dbReference type="Gene3D" id="1.25.10.10">
    <property type="entry name" value="Leucine-rich Repeat Variant"/>
    <property type="match status" value="1"/>
</dbReference>
<dbReference type="EMBL" id="JAOQKE010000001">
    <property type="protein sequence ID" value="MCU6724097.1"/>
    <property type="molecule type" value="Genomic_DNA"/>
</dbReference>
<dbReference type="Pfam" id="PF01170">
    <property type="entry name" value="UPF0020"/>
    <property type="match status" value="1"/>
</dbReference>
<evidence type="ECO:0000256" key="3">
    <source>
        <dbReference type="ARBA" id="ARBA00022603"/>
    </source>
</evidence>
<keyword evidence="2" id="KW-0963">Cytoplasm</keyword>
<keyword evidence="3 7" id="KW-0489">Methyltransferase</keyword>
<dbReference type="GO" id="GO:0008168">
    <property type="term" value="F:methyltransferase activity"/>
    <property type="evidence" value="ECO:0007669"/>
    <property type="project" value="UniProtKB-KW"/>
</dbReference>
<sequence length="495" mass="57728">MLKSNYLEQIRENCNVRQNLIELKQLIRDENQKKALAYELAGDFSDFTALLSHEDPKVRKNAVLILGEMECDDLADQIWKAYEAEQTMFVKADYIKSLAKCDCRHLLPCLKKRLQELSEKEILPDEEKHVRSEMFALQALVLKYDRPRQHRFIGYQDETEIILMTNRNHRKVTVDQLPESEVKMLAGGVKFRTTHLEDVLKIRTYSEVLFPISGQKALEGSPDHMSRQLLQGGMMRFLNDHHDGVSPYYFRLEIKSSMTPERRIDLVKKMSLAIEKESRRKLVNTTSGYELEIRLVAGKDGKFVPLLKLSTIPDWRFSYRKEVLPTSIAPVNAALIMKLSEPYLKENARVLDPFCGTGTMLIERARLQPCHTLYGIDILEEAVQKARINTEQANIPIHYINRNYFDFKHEYRFDEIVTNMPGAGKNKDLQSVQLLYDRFLKKSLEILEKDGVIVAYTTLPDVLEKVTRKYQEYRILKEEVINERENSRLVIIQRL</sequence>
<keyword evidence="4" id="KW-0808">Transferase</keyword>
<evidence type="ECO:0000313" key="7">
    <source>
        <dbReference type="EMBL" id="MCU6724097.1"/>
    </source>
</evidence>
<dbReference type="RefSeq" id="WP_262653338.1">
    <property type="nucleotide sequence ID" value="NZ_JAOQKE010000001.1"/>
</dbReference>
<evidence type="ECO:0000256" key="5">
    <source>
        <dbReference type="ARBA" id="ARBA00022694"/>
    </source>
</evidence>
<evidence type="ECO:0000256" key="4">
    <source>
        <dbReference type="ARBA" id="ARBA00022679"/>
    </source>
</evidence>
<dbReference type="Gene3D" id="3.40.50.150">
    <property type="entry name" value="Vaccinia Virus protein VP39"/>
    <property type="match status" value="1"/>
</dbReference>
<comment type="caution">
    <text evidence="7">The sequence shown here is derived from an EMBL/GenBank/DDBJ whole genome shotgun (WGS) entry which is preliminary data.</text>
</comment>
<proteinExistence type="predicted"/>
<dbReference type="InterPro" id="IPR029063">
    <property type="entry name" value="SAM-dependent_MTases_sf"/>
</dbReference>
<accession>A0ABT2SHX9</accession>
<dbReference type="CDD" id="cd02440">
    <property type="entry name" value="AdoMet_MTases"/>
    <property type="match status" value="1"/>
</dbReference>
<feature type="domain" description="Ribosomal RNA large subunit methyltransferase K/L-like methyltransferase" evidence="6">
    <location>
        <begin position="319"/>
        <end position="472"/>
    </location>
</feature>
<comment type="subcellular location">
    <subcellularLocation>
        <location evidence="1">Cytoplasm</location>
    </subcellularLocation>
</comment>
<dbReference type="SUPFAM" id="SSF53335">
    <property type="entry name" value="S-adenosyl-L-methionine-dependent methyltransferases"/>
    <property type="match status" value="1"/>
</dbReference>
<gene>
    <name evidence="7" type="ORF">OCV47_01780</name>
</gene>
<dbReference type="InterPro" id="IPR011989">
    <property type="entry name" value="ARM-like"/>
</dbReference>
<dbReference type="PANTHER" id="PTHR14911">
    <property type="entry name" value="THUMP DOMAIN-CONTAINING"/>
    <property type="match status" value="1"/>
</dbReference>
<evidence type="ECO:0000259" key="6">
    <source>
        <dbReference type="Pfam" id="PF01170"/>
    </source>
</evidence>
<keyword evidence="5" id="KW-0819">tRNA processing</keyword>
<dbReference type="PROSITE" id="PS01261">
    <property type="entry name" value="UPF0020"/>
    <property type="match status" value="1"/>
</dbReference>
<reference evidence="7 8" key="1">
    <citation type="journal article" date="2021" name="ISME Commun">
        <title>Automated analysis of genomic sequences facilitates high-throughput and comprehensive description of bacteria.</title>
        <authorList>
            <person name="Hitch T.C.A."/>
        </authorList>
    </citation>
    <scope>NUCLEOTIDE SEQUENCE [LARGE SCALE GENOMIC DNA]</scope>
    <source>
        <strain evidence="7 8">Sanger_29</strain>
    </source>
</reference>
<name>A0ABT2SHX9_9FIRM</name>
<organism evidence="7 8">
    <name type="scientific">Muricoprocola aceti</name>
    <dbReference type="NCBI Taxonomy" id="2981772"/>
    <lineage>
        <taxon>Bacteria</taxon>
        <taxon>Bacillati</taxon>
        <taxon>Bacillota</taxon>
        <taxon>Clostridia</taxon>
        <taxon>Lachnospirales</taxon>
        <taxon>Lachnospiraceae</taxon>
        <taxon>Muricoprocola</taxon>
    </lineage>
</organism>
<evidence type="ECO:0000256" key="1">
    <source>
        <dbReference type="ARBA" id="ARBA00004496"/>
    </source>
</evidence>